<dbReference type="EMBL" id="NCKU01004125">
    <property type="protein sequence ID" value="RWS06410.1"/>
    <property type="molecule type" value="Genomic_DNA"/>
</dbReference>
<evidence type="ECO:0000256" key="4">
    <source>
        <dbReference type="ARBA" id="ARBA00022777"/>
    </source>
</evidence>
<dbReference type="SUPFAM" id="SSF56112">
    <property type="entry name" value="Protein kinase-like (PK-like)"/>
    <property type="match status" value="1"/>
</dbReference>
<dbReference type="InterPro" id="IPR000719">
    <property type="entry name" value="Prot_kinase_dom"/>
</dbReference>
<dbReference type="EMBL" id="NCKU01007877">
    <property type="protein sequence ID" value="RWS02317.1"/>
    <property type="molecule type" value="Genomic_DNA"/>
</dbReference>
<dbReference type="GO" id="GO:0000226">
    <property type="term" value="P:microtubule cytoskeleton organization"/>
    <property type="evidence" value="ECO:0007669"/>
    <property type="project" value="TreeGrafter"/>
</dbReference>
<evidence type="ECO:0000256" key="1">
    <source>
        <dbReference type="ARBA" id="ARBA00022527"/>
    </source>
</evidence>
<evidence type="ECO:0000313" key="11">
    <source>
        <dbReference type="EMBL" id="RWS06410.1"/>
    </source>
</evidence>
<dbReference type="GO" id="GO:0035556">
    <property type="term" value="P:intracellular signal transduction"/>
    <property type="evidence" value="ECO:0007669"/>
    <property type="project" value="TreeGrafter"/>
</dbReference>
<sequence>MDIVLSKETIDNLRKKGYEMKRKLGSGSYGCVQLAFSKPRNQNVAMKIIESSRINQQYISKFLNREIEVLRSIKPHSHIVKFYEFDKSEKYFFIVIEYCENGDIYDYIRTHRNLPEAQACFWFKQLIAGVEHIHNEGFAHRDLKCENLLLDANYNVKITDFGFACKLKREIKSQDKVSSDSLIALSITFCGSILYASPELLKCKPYDPTKSDIWSCGVILWVMIFGMYPLEEYRLKHAIETDDFTISMPDQPLTSDEFIEVINGIFADEKDRFTINQLKKVRVE</sequence>
<dbReference type="Proteomes" id="UP000285301">
    <property type="component" value="Unassembled WGS sequence"/>
</dbReference>
<dbReference type="PANTHER" id="PTHR24346:SF42">
    <property type="entry name" value="SERINE_THREONINE-PROTEIN KINASE SIK3"/>
    <property type="match status" value="1"/>
</dbReference>
<reference evidence="10" key="2">
    <citation type="submission" date="2018-11" db="EMBL/GenBank/DDBJ databases">
        <title>Trombidioid mite genomics.</title>
        <authorList>
            <person name="Dong X."/>
        </authorList>
    </citation>
    <scope>NUCLEOTIDE SEQUENCE</scope>
    <source>
        <strain evidence="10">UoL-WK</strain>
    </source>
</reference>
<dbReference type="FunFam" id="1.10.510.10:FF:000571">
    <property type="entry name" value="Maternal embryonic leucine zipper kinase"/>
    <property type="match status" value="1"/>
</dbReference>
<organism evidence="10 12">
    <name type="scientific">Dinothrombium tinctorium</name>
    <dbReference type="NCBI Taxonomy" id="1965070"/>
    <lineage>
        <taxon>Eukaryota</taxon>
        <taxon>Metazoa</taxon>
        <taxon>Ecdysozoa</taxon>
        <taxon>Arthropoda</taxon>
        <taxon>Chelicerata</taxon>
        <taxon>Arachnida</taxon>
        <taxon>Acari</taxon>
        <taxon>Acariformes</taxon>
        <taxon>Trombidiformes</taxon>
        <taxon>Prostigmata</taxon>
        <taxon>Anystina</taxon>
        <taxon>Parasitengona</taxon>
        <taxon>Trombidioidea</taxon>
        <taxon>Trombidiidae</taxon>
        <taxon>Dinothrombium</taxon>
    </lineage>
</organism>
<dbReference type="GO" id="GO:0005524">
    <property type="term" value="F:ATP binding"/>
    <property type="evidence" value="ECO:0007669"/>
    <property type="project" value="UniProtKB-UniRule"/>
</dbReference>
<proteinExistence type="inferred from homology"/>
<evidence type="ECO:0000313" key="12">
    <source>
        <dbReference type="Proteomes" id="UP000285301"/>
    </source>
</evidence>
<comment type="caution">
    <text evidence="10">The sequence shown here is derived from an EMBL/GenBank/DDBJ whole genome shotgun (WGS) entry which is preliminary data.</text>
</comment>
<dbReference type="Pfam" id="PF00069">
    <property type="entry name" value="Pkinase"/>
    <property type="match status" value="1"/>
</dbReference>
<keyword evidence="12" id="KW-1185">Reference proteome</keyword>
<keyword evidence="4 10" id="KW-0418">Kinase</keyword>
<dbReference type="GO" id="GO:0005737">
    <property type="term" value="C:cytoplasm"/>
    <property type="evidence" value="ECO:0007669"/>
    <property type="project" value="TreeGrafter"/>
</dbReference>
<dbReference type="SMART" id="SM00220">
    <property type="entry name" value="S_TKc"/>
    <property type="match status" value="1"/>
</dbReference>
<dbReference type="EMBL" id="NCKU01006155">
    <property type="protein sequence ID" value="RWS03789.1"/>
    <property type="molecule type" value="Genomic_DNA"/>
</dbReference>
<keyword evidence="5 6" id="KW-0067">ATP-binding</keyword>
<evidence type="ECO:0000256" key="7">
    <source>
        <dbReference type="RuleBase" id="RU000304"/>
    </source>
</evidence>
<gene>
    <name evidence="11" type="ORF">B4U79_01214</name>
    <name evidence="10" type="ORF">B4U79_07724</name>
    <name evidence="9" type="ORF">B4U79_15314</name>
</gene>
<dbReference type="InterPro" id="IPR011009">
    <property type="entry name" value="Kinase-like_dom_sf"/>
</dbReference>
<evidence type="ECO:0000256" key="5">
    <source>
        <dbReference type="ARBA" id="ARBA00022840"/>
    </source>
</evidence>
<evidence type="ECO:0000256" key="3">
    <source>
        <dbReference type="ARBA" id="ARBA00022741"/>
    </source>
</evidence>
<accession>A0A3S3PLC9</accession>
<reference evidence="10 12" key="1">
    <citation type="journal article" date="2018" name="Gigascience">
        <title>Genomes of trombidid mites reveal novel predicted allergens and laterally-transferred genes associated with secondary metabolism.</title>
        <authorList>
            <person name="Dong X."/>
            <person name="Chaisiri K."/>
            <person name="Xia D."/>
            <person name="Armstrong S.D."/>
            <person name="Fang Y."/>
            <person name="Donnelly M.J."/>
            <person name="Kadowaki T."/>
            <person name="McGarry J.W."/>
            <person name="Darby A.C."/>
            <person name="Makepeace B.L."/>
        </authorList>
    </citation>
    <scope>NUCLEOTIDE SEQUENCE [LARGE SCALE GENOMIC DNA]</scope>
    <source>
        <strain evidence="10">UoL-WK</strain>
    </source>
</reference>
<dbReference type="OrthoDB" id="6514608at2759"/>
<feature type="domain" description="Protein kinase" evidence="8">
    <location>
        <begin position="18"/>
        <end position="284"/>
    </location>
</feature>
<evidence type="ECO:0000313" key="10">
    <source>
        <dbReference type="EMBL" id="RWS03789.1"/>
    </source>
</evidence>
<dbReference type="AlphaFoldDB" id="A0A3S3PLC9"/>
<dbReference type="GO" id="GO:0050321">
    <property type="term" value="F:tau-protein kinase activity"/>
    <property type="evidence" value="ECO:0007669"/>
    <property type="project" value="TreeGrafter"/>
</dbReference>
<protein>
    <submittedName>
        <fullName evidence="10">Testis-specific serine/threonine-protein kinase 3-like protein</fullName>
    </submittedName>
</protein>
<keyword evidence="3 6" id="KW-0547">Nucleotide-binding</keyword>
<dbReference type="STRING" id="1965070.A0A3S3PLC9"/>
<name>A0A3S3PLC9_9ACAR</name>
<dbReference type="InterPro" id="IPR017441">
    <property type="entry name" value="Protein_kinase_ATP_BS"/>
</dbReference>
<evidence type="ECO:0000256" key="2">
    <source>
        <dbReference type="ARBA" id="ARBA00022679"/>
    </source>
</evidence>
<feature type="binding site" evidence="6">
    <location>
        <position position="47"/>
    </location>
    <ligand>
        <name>ATP</name>
        <dbReference type="ChEBI" id="CHEBI:30616"/>
    </ligand>
</feature>
<evidence type="ECO:0000256" key="6">
    <source>
        <dbReference type="PROSITE-ProRule" id="PRU10141"/>
    </source>
</evidence>
<keyword evidence="2" id="KW-0808">Transferase</keyword>
<dbReference type="PROSITE" id="PS50011">
    <property type="entry name" value="PROTEIN_KINASE_DOM"/>
    <property type="match status" value="1"/>
</dbReference>
<comment type="similarity">
    <text evidence="7">Belongs to the protein kinase superfamily.</text>
</comment>
<keyword evidence="1 7" id="KW-0723">Serine/threonine-protein kinase</keyword>
<evidence type="ECO:0000259" key="8">
    <source>
        <dbReference type="PROSITE" id="PS50011"/>
    </source>
</evidence>
<dbReference type="FunFam" id="3.30.200.20:FF:000042">
    <property type="entry name" value="Aurora kinase A"/>
    <property type="match status" value="1"/>
</dbReference>
<dbReference type="InterPro" id="IPR008271">
    <property type="entry name" value="Ser/Thr_kinase_AS"/>
</dbReference>
<dbReference type="PROSITE" id="PS00107">
    <property type="entry name" value="PROTEIN_KINASE_ATP"/>
    <property type="match status" value="1"/>
</dbReference>
<evidence type="ECO:0000313" key="9">
    <source>
        <dbReference type="EMBL" id="RWS02317.1"/>
    </source>
</evidence>
<dbReference type="PANTHER" id="PTHR24346">
    <property type="entry name" value="MAP/MICROTUBULE AFFINITY-REGULATING KINASE"/>
    <property type="match status" value="1"/>
</dbReference>
<dbReference type="Gene3D" id="1.10.510.10">
    <property type="entry name" value="Transferase(Phosphotransferase) domain 1"/>
    <property type="match status" value="1"/>
</dbReference>
<dbReference type="PROSITE" id="PS00108">
    <property type="entry name" value="PROTEIN_KINASE_ST"/>
    <property type="match status" value="1"/>
</dbReference>